<dbReference type="InterPro" id="IPR010065">
    <property type="entry name" value="AA_ABC_transptr_permease_3TM"/>
</dbReference>
<dbReference type="InterPro" id="IPR043429">
    <property type="entry name" value="ArtM/GltK/GlnP/TcyL/YhdX-like"/>
</dbReference>
<evidence type="ECO:0000313" key="11">
    <source>
        <dbReference type="Proteomes" id="UP000292781"/>
    </source>
</evidence>
<feature type="transmembrane region" description="Helical" evidence="8">
    <location>
        <begin position="196"/>
        <end position="220"/>
    </location>
</feature>
<keyword evidence="5 8" id="KW-0812">Transmembrane</keyword>
<evidence type="ECO:0000256" key="7">
    <source>
        <dbReference type="ARBA" id="ARBA00023136"/>
    </source>
</evidence>
<comment type="subcellular location">
    <subcellularLocation>
        <location evidence="1">Cell inner membrane</location>
        <topology evidence="1">Multi-pass membrane protein</topology>
    </subcellularLocation>
    <subcellularLocation>
        <location evidence="8">Cell membrane</location>
        <topology evidence="8">Multi-pass membrane protein</topology>
    </subcellularLocation>
</comment>
<dbReference type="AlphaFoldDB" id="A0A4Q9VXQ9"/>
<dbReference type="EMBL" id="SJFN01000001">
    <property type="protein sequence ID" value="TBW41277.1"/>
    <property type="molecule type" value="Genomic_DNA"/>
</dbReference>
<dbReference type="OrthoDB" id="7341446at2"/>
<feature type="transmembrane region" description="Helical" evidence="8">
    <location>
        <begin position="166"/>
        <end position="184"/>
    </location>
</feature>
<feature type="transmembrane region" description="Helical" evidence="8">
    <location>
        <begin position="20"/>
        <end position="47"/>
    </location>
</feature>
<name>A0A4Q9VXQ9_9HYPH</name>
<comment type="caution">
    <text evidence="10">The sequence shown here is derived from an EMBL/GenBank/DDBJ whole genome shotgun (WGS) entry which is preliminary data.</text>
</comment>
<evidence type="ECO:0000259" key="9">
    <source>
        <dbReference type="PROSITE" id="PS50928"/>
    </source>
</evidence>
<evidence type="ECO:0000256" key="4">
    <source>
        <dbReference type="ARBA" id="ARBA00022475"/>
    </source>
</evidence>
<evidence type="ECO:0000256" key="2">
    <source>
        <dbReference type="ARBA" id="ARBA00010072"/>
    </source>
</evidence>
<accession>A0A4Q9VXQ9</accession>
<comment type="similarity">
    <text evidence="2">Belongs to the binding-protein-dependent transport system permease family. HisMQ subfamily.</text>
</comment>
<evidence type="ECO:0000256" key="8">
    <source>
        <dbReference type="RuleBase" id="RU363032"/>
    </source>
</evidence>
<dbReference type="GO" id="GO:0043190">
    <property type="term" value="C:ATP-binding cassette (ABC) transporter complex"/>
    <property type="evidence" value="ECO:0007669"/>
    <property type="project" value="InterPro"/>
</dbReference>
<sequence>MTSADWLPTLLQPPYLGAIGHGLLTTLELTVTFVIVGGTAGFAMALLRAALPRWLEPLLAAWVACHRNIPMVVQMLFWYFAMPQILPDRITGPINASASEFVYAALALSSAFAAYVSEDLRSGIRSLPPGQYLAARASGLGFVASMVFVVLPQAVRAATPAICNQILLFFKGTSLAAAIGVAELTHVAQEINHETFLTFQIFAIATALYMAVALGLIGLVNLTEARFGGSAGRRSRRRRSTAK</sequence>
<dbReference type="CDD" id="cd06261">
    <property type="entry name" value="TM_PBP2"/>
    <property type="match status" value="1"/>
</dbReference>
<evidence type="ECO:0000256" key="3">
    <source>
        <dbReference type="ARBA" id="ARBA00022448"/>
    </source>
</evidence>
<dbReference type="InterPro" id="IPR035906">
    <property type="entry name" value="MetI-like_sf"/>
</dbReference>
<gene>
    <name evidence="10" type="ORF">EYW49_00700</name>
</gene>
<dbReference type="PANTHER" id="PTHR30614:SF47">
    <property type="entry name" value="ABC TRANSPORTER PERMEASE"/>
    <property type="match status" value="1"/>
</dbReference>
<dbReference type="Pfam" id="PF00528">
    <property type="entry name" value="BPD_transp_1"/>
    <property type="match status" value="1"/>
</dbReference>
<proteinExistence type="inferred from homology"/>
<evidence type="ECO:0000256" key="6">
    <source>
        <dbReference type="ARBA" id="ARBA00022989"/>
    </source>
</evidence>
<dbReference type="RefSeq" id="WP_131304888.1">
    <property type="nucleotide sequence ID" value="NZ_SJFN01000001.1"/>
</dbReference>
<dbReference type="InterPro" id="IPR000515">
    <property type="entry name" value="MetI-like"/>
</dbReference>
<feature type="domain" description="ABC transmembrane type-1" evidence="9">
    <location>
        <begin position="23"/>
        <end position="220"/>
    </location>
</feature>
<evidence type="ECO:0000256" key="1">
    <source>
        <dbReference type="ARBA" id="ARBA00004429"/>
    </source>
</evidence>
<organism evidence="10 11">
    <name type="scientific">Siculibacillus lacustris</name>
    <dbReference type="NCBI Taxonomy" id="1549641"/>
    <lineage>
        <taxon>Bacteria</taxon>
        <taxon>Pseudomonadati</taxon>
        <taxon>Pseudomonadota</taxon>
        <taxon>Alphaproteobacteria</taxon>
        <taxon>Hyphomicrobiales</taxon>
        <taxon>Ancalomicrobiaceae</taxon>
        <taxon>Siculibacillus</taxon>
    </lineage>
</organism>
<dbReference type="GO" id="GO:0022857">
    <property type="term" value="F:transmembrane transporter activity"/>
    <property type="evidence" value="ECO:0007669"/>
    <property type="project" value="InterPro"/>
</dbReference>
<dbReference type="Proteomes" id="UP000292781">
    <property type="component" value="Unassembled WGS sequence"/>
</dbReference>
<dbReference type="NCBIfam" id="TIGR01726">
    <property type="entry name" value="HEQRo_perm_3TM"/>
    <property type="match status" value="1"/>
</dbReference>
<dbReference type="GO" id="GO:0006865">
    <property type="term" value="P:amino acid transport"/>
    <property type="evidence" value="ECO:0007669"/>
    <property type="project" value="TreeGrafter"/>
</dbReference>
<keyword evidence="4" id="KW-1003">Cell membrane</keyword>
<dbReference type="SUPFAM" id="SSF161098">
    <property type="entry name" value="MetI-like"/>
    <property type="match status" value="1"/>
</dbReference>
<evidence type="ECO:0000256" key="5">
    <source>
        <dbReference type="ARBA" id="ARBA00022692"/>
    </source>
</evidence>
<keyword evidence="6 8" id="KW-1133">Transmembrane helix</keyword>
<keyword evidence="11" id="KW-1185">Reference proteome</keyword>
<feature type="transmembrane region" description="Helical" evidence="8">
    <location>
        <begin position="132"/>
        <end position="154"/>
    </location>
</feature>
<protein>
    <submittedName>
        <fullName evidence="10">Amino acid ABC transporter permease</fullName>
    </submittedName>
</protein>
<keyword evidence="7 8" id="KW-0472">Membrane</keyword>
<evidence type="ECO:0000313" key="10">
    <source>
        <dbReference type="EMBL" id="TBW41277.1"/>
    </source>
</evidence>
<feature type="transmembrane region" description="Helical" evidence="8">
    <location>
        <begin position="59"/>
        <end position="81"/>
    </location>
</feature>
<keyword evidence="3 8" id="KW-0813">Transport</keyword>
<dbReference type="PROSITE" id="PS50928">
    <property type="entry name" value="ABC_TM1"/>
    <property type="match status" value="1"/>
</dbReference>
<dbReference type="Gene3D" id="1.10.3720.10">
    <property type="entry name" value="MetI-like"/>
    <property type="match status" value="1"/>
</dbReference>
<dbReference type="PANTHER" id="PTHR30614">
    <property type="entry name" value="MEMBRANE COMPONENT OF AMINO ACID ABC TRANSPORTER"/>
    <property type="match status" value="1"/>
</dbReference>
<reference evidence="10 11" key="1">
    <citation type="submission" date="2019-02" db="EMBL/GenBank/DDBJ databases">
        <title>Siculibacillus lacustris gen. nov., sp. nov., a new rosette-forming bacterium isolated from a freshwater crater lake (Lake St. Ana, Romania).</title>
        <authorList>
            <person name="Felfoldi T."/>
            <person name="Marton Z."/>
            <person name="Szabo A."/>
            <person name="Mentes A."/>
            <person name="Boka K."/>
            <person name="Marialigeti K."/>
            <person name="Mathe I."/>
            <person name="Koncz M."/>
            <person name="Schumann P."/>
            <person name="Toth E."/>
        </authorList>
    </citation>
    <scope>NUCLEOTIDE SEQUENCE [LARGE SCALE GENOMIC DNA]</scope>
    <source>
        <strain evidence="10 11">SA-279</strain>
    </source>
</reference>